<comment type="caution">
    <text evidence="1">The sequence shown here is derived from an EMBL/GenBank/DDBJ whole genome shotgun (WGS) entry which is preliminary data.</text>
</comment>
<dbReference type="AlphaFoldDB" id="W4VQ89"/>
<dbReference type="InterPro" id="IPR036852">
    <property type="entry name" value="Peptidase_S8/S53_dom_sf"/>
</dbReference>
<dbReference type="EMBL" id="BAVS01000052">
    <property type="protein sequence ID" value="GAE95351.1"/>
    <property type="molecule type" value="Genomic_DNA"/>
</dbReference>
<gene>
    <name evidence="1" type="ORF">JCM21714_4577</name>
</gene>
<evidence type="ECO:0000313" key="1">
    <source>
        <dbReference type="EMBL" id="GAE95351.1"/>
    </source>
</evidence>
<dbReference type="Gene3D" id="3.40.50.200">
    <property type="entry name" value="Peptidase S8/S53 domain"/>
    <property type="match status" value="1"/>
</dbReference>
<dbReference type="GO" id="GO:0004252">
    <property type="term" value="F:serine-type endopeptidase activity"/>
    <property type="evidence" value="ECO:0007669"/>
    <property type="project" value="InterPro"/>
</dbReference>
<reference evidence="1 2" key="1">
    <citation type="journal article" date="2014" name="Genome Announc.">
        <title>Draft Genome Sequence of the Boron-Tolerant and Moderately Halotolerant Bacterium Gracilibacillus boraciitolerans JCM 21714T.</title>
        <authorList>
            <person name="Ahmed I."/>
            <person name="Oshima K."/>
            <person name="Suda W."/>
            <person name="Kitamura K."/>
            <person name="Iida T."/>
            <person name="Ohmori Y."/>
            <person name="Fujiwara T."/>
            <person name="Hattori M."/>
            <person name="Ohkuma M."/>
        </authorList>
    </citation>
    <scope>NUCLEOTIDE SEQUENCE [LARGE SCALE GENOMIC DNA]</scope>
    <source>
        <strain evidence="1 2">JCM 21714</strain>
    </source>
</reference>
<accession>W4VQ89</accession>
<dbReference type="STRING" id="1298598.JCM21714_4577"/>
<evidence type="ECO:0008006" key="3">
    <source>
        <dbReference type="Google" id="ProtNLM"/>
    </source>
</evidence>
<name>W4VQ89_9BACI</name>
<sequence length="79" mass="8496">MAPGVEVVSLDNQGGYSINDGSSYSTAYVTGIIAEYLLNNDLKQKDDISSEVRKFLEKSSLDLETSENIVGAGIPILNK</sequence>
<organism evidence="1 2">
    <name type="scientific">Gracilibacillus boraciitolerans JCM 21714</name>
    <dbReference type="NCBI Taxonomy" id="1298598"/>
    <lineage>
        <taxon>Bacteria</taxon>
        <taxon>Bacillati</taxon>
        <taxon>Bacillota</taxon>
        <taxon>Bacilli</taxon>
        <taxon>Bacillales</taxon>
        <taxon>Bacillaceae</taxon>
        <taxon>Gracilibacillus</taxon>
    </lineage>
</organism>
<evidence type="ECO:0000313" key="2">
    <source>
        <dbReference type="Proteomes" id="UP000019102"/>
    </source>
</evidence>
<dbReference type="Proteomes" id="UP000019102">
    <property type="component" value="Unassembled WGS sequence"/>
</dbReference>
<protein>
    <recommendedName>
        <fullName evidence="3">Peptidase S8/S53 domain-containing protein</fullName>
    </recommendedName>
</protein>
<dbReference type="SUPFAM" id="SSF52743">
    <property type="entry name" value="Subtilisin-like"/>
    <property type="match status" value="1"/>
</dbReference>
<keyword evidence="2" id="KW-1185">Reference proteome</keyword>
<dbReference type="GO" id="GO:0006508">
    <property type="term" value="P:proteolysis"/>
    <property type="evidence" value="ECO:0007669"/>
    <property type="project" value="InterPro"/>
</dbReference>
<proteinExistence type="predicted"/>